<comment type="caution">
    <text evidence="8">The sequence shown here is derived from an EMBL/GenBank/DDBJ whole genome shotgun (WGS) entry which is preliminary data.</text>
</comment>
<evidence type="ECO:0000256" key="3">
    <source>
        <dbReference type="ARBA" id="ARBA00022679"/>
    </source>
</evidence>
<comment type="similarity">
    <text evidence="6 7">Belongs to the class I-like SAM-binding methyltransferase superfamily. C5-methyltransferase family.</text>
</comment>
<dbReference type="PANTHER" id="PTHR10629:SF52">
    <property type="entry name" value="DNA (CYTOSINE-5)-METHYLTRANSFERASE 1"/>
    <property type="match status" value="1"/>
</dbReference>
<dbReference type="GO" id="GO:0044027">
    <property type="term" value="P:negative regulation of gene expression via chromosomal CpG island methylation"/>
    <property type="evidence" value="ECO:0007669"/>
    <property type="project" value="TreeGrafter"/>
</dbReference>
<dbReference type="GO" id="GO:0003677">
    <property type="term" value="F:DNA binding"/>
    <property type="evidence" value="ECO:0007669"/>
    <property type="project" value="TreeGrafter"/>
</dbReference>
<dbReference type="AlphaFoldDB" id="A0A917YTD5"/>
<dbReference type="Proteomes" id="UP000646523">
    <property type="component" value="Unassembled WGS sequence"/>
</dbReference>
<keyword evidence="4 6" id="KW-0949">S-adenosyl-L-methionine</keyword>
<dbReference type="InterPro" id="IPR029063">
    <property type="entry name" value="SAM-dependent_MTases_sf"/>
</dbReference>
<feature type="active site" evidence="6">
    <location>
        <position position="83"/>
    </location>
</feature>
<keyword evidence="3 6" id="KW-0808">Transferase</keyword>
<dbReference type="EC" id="2.1.1.37" evidence="1"/>
<evidence type="ECO:0000313" key="8">
    <source>
        <dbReference type="EMBL" id="GGO64370.1"/>
    </source>
</evidence>
<evidence type="ECO:0000256" key="2">
    <source>
        <dbReference type="ARBA" id="ARBA00022603"/>
    </source>
</evidence>
<evidence type="ECO:0000256" key="4">
    <source>
        <dbReference type="ARBA" id="ARBA00022691"/>
    </source>
</evidence>
<dbReference type="Pfam" id="PF00145">
    <property type="entry name" value="DNA_methylase"/>
    <property type="match status" value="1"/>
</dbReference>
<protein>
    <recommendedName>
        <fullName evidence="1">DNA (cytosine-5-)-methyltransferase</fullName>
        <ecNumber evidence="1">2.1.1.37</ecNumber>
    </recommendedName>
</protein>
<dbReference type="NCBIfam" id="TIGR00675">
    <property type="entry name" value="dcm"/>
    <property type="match status" value="1"/>
</dbReference>
<evidence type="ECO:0000256" key="6">
    <source>
        <dbReference type="PROSITE-ProRule" id="PRU01016"/>
    </source>
</evidence>
<sequence length="331" mass="36472">MSRSSLTPLRSMEICAGGGGQALGLERAGFEHALLIERNPAACATLRTNRPSWHVLEEDLREFRPEASSDLWELDLLAGGVPCTPFTIAGLQRGDQDDRDLFPEVTRLAEALLPRAIMIENVANLLQREFEVVHERVRKELDRLGYRVEWKLLDAQNFGVPQRRVRSILVALRPENHKHFQWPIGFSKGQTVGQVLLDSMASRGWPQADEWAAGANEIAPTVVGGSERRGGGDLGPTRTKRIWRRLGVNGNSIGNEVPGPDFVMRDGVGQNGWEGLPMLTVPQVALLQGFPPEWEFIGRKTARYRQVGNAFPPPVAAAVAEQIAAALRAAS</sequence>
<dbReference type="Gene3D" id="3.40.50.150">
    <property type="entry name" value="Vaccinia Virus protein VP39"/>
    <property type="match status" value="1"/>
</dbReference>
<proteinExistence type="inferred from homology"/>
<dbReference type="EMBL" id="BMNH01000002">
    <property type="protein sequence ID" value="GGO64370.1"/>
    <property type="molecule type" value="Genomic_DNA"/>
</dbReference>
<accession>A0A917YTD5</accession>
<reference evidence="8" key="1">
    <citation type="journal article" date="2014" name="Int. J. Syst. Evol. Microbiol.">
        <title>Complete genome sequence of Corynebacterium casei LMG S-19264T (=DSM 44701T), isolated from a smear-ripened cheese.</title>
        <authorList>
            <consortium name="US DOE Joint Genome Institute (JGI-PGF)"/>
            <person name="Walter F."/>
            <person name="Albersmeier A."/>
            <person name="Kalinowski J."/>
            <person name="Ruckert C."/>
        </authorList>
    </citation>
    <scope>NUCLEOTIDE SEQUENCE</scope>
    <source>
        <strain evidence="8">CGMCC 4.7368</strain>
    </source>
</reference>
<keyword evidence="9" id="KW-1185">Reference proteome</keyword>
<dbReference type="GO" id="GO:0009307">
    <property type="term" value="P:DNA restriction-modification system"/>
    <property type="evidence" value="ECO:0007669"/>
    <property type="project" value="UniProtKB-KW"/>
</dbReference>
<dbReference type="InterPro" id="IPR031303">
    <property type="entry name" value="C5_meth_CS"/>
</dbReference>
<keyword evidence="5" id="KW-0680">Restriction system</keyword>
<organism evidence="8 9">
    <name type="scientific">Nonomuraea cavernae</name>
    <dbReference type="NCBI Taxonomy" id="2045107"/>
    <lineage>
        <taxon>Bacteria</taxon>
        <taxon>Bacillati</taxon>
        <taxon>Actinomycetota</taxon>
        <taxon>Actinomycetes</taxon>
        <taxon>Streptosporangiales</taxon>
        <taxon>Streptosporangiaceae</taxon>
        <taxon>Nonomuraea</taxon>
    </lineage>
</organism>
<gene>
    <name evidence="8" type="ORF">GCM10012289_13630</name>
</gene>
<dbReference type="PROSITE" id="PS00095">
    <property type="entry name" value="C5_MTASE_2"/>
    <property type="match status" value="1"/>
</dbReference>
<name>A0A917YTD5_9ACTN</name>
<dbReference type="GO" id="GO:0003886">
    <property type="term" value="F:DNA (cytosine-5-)-methyltransferase activity"/>
    <property type="evidence" value="ECO:0007669"/>
    <property type="project" value="UniProtKB-EC"/>
</dbReference>
<evidence type="ECO:0000256" key="1">
    <source>
        <dbReference type="ARBA" id="ARBA00011975"/>
    </source>
</evidence>
<reference evidence="8" key="2">
    <citation type="submission" date="2020-09" db="EMBL/GenBank/DDBJ databases">
        <authorList>
            <person name="Sun Q."/>
            <person name="Zhou Y."/>
        </authorList>
    </citation>
    <scope>NUCLEOTIDE SEQUENCE</scope>
    <source>
        <strain evidence="8">CGMCC 4.7368</strain>
    </source>
</reference>
<dbReference type="GO" id="GO:0032259">
    <property type="term" value="P:methylation"/>
    <property type="evidence" value="ECO:0007669"/>
    <property type="project" value="UniProtKB-KW"/>
</dbReference>
<keyword evidence="2 6" id="KW-0489">Methyltransferase</keyword>
<evidence type="ECO:0000256" key="5">
    <source>
        <dbReference type="ARBA" id="ARBA00022747"/>
    </source>
</evidence>
<dbReference type="PRINTS" id="PR00105">
    <property type="entry name" value="C5METTRFRASE"/>
</dbReference>
<dbReference type="SUPFAM" id="SSF53335">
    <property type="entry name" value="S-adenosyl-L-methionine-dependent methyltransferases"/>
    <property type="match status" value="1"/>
</dbReference>
<dbReference type="Gene3D" id="3.90.120.10">
    <property type="entry name" value="DNA Methylase, subunit A, domain 2"/>
    <property type="match status" value="1"/>
</dbReference>
<dbReference type="PANTHER" id="PTHR10629">
    <property type="entry name" value="CYTOSINE-SPECIFIC METHYLTRANSFERASE"/>
    <property type="match status" value="1"/>
</dbReference>
<dbReference type="InterPro" id="IPR001525">
    <property type="entry name" value="C5_MeTfrase"/>
</dbReference>
<dbReference type="PROSITE" id="PS51679">
    <property type="entry name" value="SAM_MT_C5"/>
    <property type="match status" value="1"/>
</dbReference>
<evidence type="ECO:0000256" key="7">
    <source>
        <dbReference type="RuleBase" id="RU000416"/>
    </source>
</evidence>
<evidence type="ECO:0000313" key="9">
    <source>
        <dbReference type="Proteomes" id="UP000646523"/>
    </source>
</evidence>
<dbReference type="InterPro" id="IPR050390">
    <property type="entry name" value="C5-Methyltransferase"/>
</dbReference>